<dbReference type="GO" id="GO:0008270">
    <property type="term" value="F:zinc ion binding"/>
    <property type="evidence" value="ECO:0007669"/>
    <property type="project" value="UniProtKB-KW"/>
</dbReference>
<keyword evidence="14" id="KW-0862">Zinc</keyword>
<evidence type="ECO:0000256" key="2">
    <source>
        <dbReference type="ARBA" id="ARBA00004170"/>
    </source>
</evidence>
<keyword evidence="12" id="KW-0458">Lysosome</keyword>
<reference evidence="17" key="1">
    <citation type="submission" date="2021-03" db="EMBL/GenBank/DDBJ databases">
        <title>Comparative genomics and phylogenomic investigation of the class Geoglossomycetes provide insights into ecological specialization and systematics.</title>
        <authorList>
            <person name="Melie T."/>
            <person name="Pirro S."/>
            <person name="Miller A.N."/>
            <person name="Quandt A."/>
        </authorList>
    </citation>
    <scope>NUCLEOTIDE SEQUENCE</scope>
    <source>
        <strain evidence="17">GBOQ0MN5Z8</strain>
    </source>
</reference>
<comment type="pathway">
    <text evidence="5">Protein modification; protein ubiquitination.</text>
</comment>
<keyword evidence="11" id="KW-0472">Membrane</keyword>
<evidence type="ECO:0000256" key="7">
    <source>
        <dbReference type="ARBA" id="ARBA00022679"/>
    </source>
</evidence>
<feature type="region of interest" description="Disordered" evidence="15">
    <location>
        <begin position="466"/>
        <end position="506"/>
    </location>
</feature>
<dbReference type="InterPro" id="IPR051878">
    <property type="entry name" value="ZNRF_ubiq-protein_ligase"/>
</dbReference>
<feature type="region of interest" description="Disordered" evidence="15">
    <location>
        <begin position="260"/>
        <end position="394"/>
    </location>
</feature>
<dbReference type="GO" id="GO:0070936">
    <property type="term" value="P:protein K48-linked ubiquitination"/>
    <property type="evidence" value="ECO:0007669"/>
    <property type="project" value="TreeGrafter"/>
</dbReference>
<feature type="compositionally biased region" description="Pro residues" evidence="15">
    <location>
        <begin position="147"/>
        <end position="157"/>
    </location>
</feature>
<evidence type="ECO:0000256" key="5">
    <source>
        <dbReference type="ARBA" id="ARBA00004906"/>
    </source>
</evidence>
<keyword evidence="10" id="KW-0833">Ubl conjugation pathway</keyword>
<evidence type="ECO:0000313" key="18">
    <source>
        <dbReference type="Proteomes" id="UP000698800"/>
    </source>
</evidence>
<name>A0A9P8L5T9_9PEZI</name>
<keyword evidence="18" id="KW-1185">Reference proteome</keyword>
<evidence type="ECO:0000256" key="4">
    <source>
        <dbReference type="ARBA" id="ARBA00004371"/>
    </source>
</evidence>
<keyword evidence="14" id="KW-0863">Zinc-finger</keyword>
<proteinExistence type="predicted"/>
<dbReference type="Proteomes" id="UP000698800">
    <property type="component" value="Unassembled WGS sequence"/>
</dbReference>
<keyword evidence="14" id="KW-0479">Metal-binding</keyword>
<dbReference type="GO" id="GO:0005768">
    <property type="term" value="C:endosome"/>
    <property type="evidence" value="ECO:0007669"/>
    <property type="project" value="UniProtKB-SubCell"/>
</dbReference>
<keyword evidence="8" id="KW-0519">Myristate</keyword>
<feature type="compositionally biased region" description="Low complexity" evidence="15">
    <location>
        <begin position="473"/>
        <end position="492"/>
    </location>
</feature>
<dbReference type="InterPro" id="IPR013083">
    <property type="entry name" value="Znf_RING/FYVE/PHD"/>
</dbReference>
<keyword evidence="7" id="KW-0808">Transferase</keyword>
<dbReference type="AlphaFoldDB" id="A0A9P8L5T9"/>
<keyword evidence="13" id="KW-0449">Lipoprotein</keyword>
<accession>A0A9P8L5T9</accession>
<dbReference type="InterPro" id="IPR001841">
    <property type="entry name" value="Znf_RING"/>
</dbReference>
<organism evidence="17 18">
    <name type="scientific">Glutinoglossum americanum</name>
    <dbReference type="NCBI Taxonomy" id="1670608"/>
    <lineage>
        <taxon>Eukaryota</taxon>
        <taxon>Fungi</taxon>
        <taxon>Dikarya</taxon>
        <taxon>Ascomycota</taxon>
        <taxon>Pezizomycotina</taxon>
        <taxon>Geoglossomycetes</taxon>
        <taxon>Geoglossales</taxon>
        <taxon>Geoglossaceae</taxon>
        <taxon>Glutinoglossum</taxon>
    </lineage>
</organism>
<dbReference type="CDD" id="cd16489">
    <property type="entry name" value="mRING-CH-C4HC2H_ZNRF"/>
    <property type="match status" value="1"/>
</dbReference>
<dbReference type="PROSITE" id="PS50089">
    <property type="entry name" value="ZF_RING_2"/>
    <property type="match status" value="1"/>
</dbReference>
<evidence type="ECO:0000256" key="11">
    <source>
        <dbReference type="ARBA" id="ARBA00023136"/>
    </source>
</evidence>
<comment type="catalytic activity">
    <reaction evidence="1">
        <text>S-ubiquitinyl-[E2 ubiquitin-conjugating enzyme]-L-cysteine + [acceptor protein]-L-lysine = [E2 ubiquitin-conjugating enzyme]-L-cysteine + N(6)-ubiquitinyl-[acceptor protein]-L-lysine.</text>
        <dbReference type="EC" id="2.3.2.27"/>
    </reaction>
</comment>
<evidence type="ECO:0000256" key="3">
    <source>
        <dbReference type="ARBA" id="ARBA00004177"/>
    </source>
</evidence>
<dbReference type="SMART" id="SM00184">
    <property type="entry name" value="RING"/>
    <property type="match status" value="1"/>
</dbReference>
<keyword evidence="9" id="KW-0967">Endosome</keyword>
<evidence type="ECO:0000313" key="17">
    <source>
        <dbReference type="EMBL" id="KAH0543551.1"/>
    </source>
</evidence>
<evidence type="ECO:0000256" key="6">
    <source>
        <dbReference type="ARBA" id="ARBA00012483"/>
    </source>
</evidence>
<feature type="compositionally biased region" description="Polar residues" evidence="15">
    <location>
        <begin position="159"/>
        <end position="169"/>
    </location>
</feature>
<evidence type="ECO:0000256" key="10">
    <source>
        <dbReference type="ARBA" id="ARBA00022786"/>
    </source>
</evidence>
<dbReference type="OrthoDB" id="660555at2759"/>
<feature type="compositionally biased region" description="Polar residues" evidence="15">
    <location>
        <begin position="362"/>
        <end position="374"/>
    </location>
</feature>
<protein>
    <recommendedName>
        <fullName evidence="6">RING-type E3 ubiquitin transferase</fullName>
        <ecNumber evidence="6">2.3.2.27</ecNumber>
    </recommendedName>
</protein>
<evidence type="ECO:0000256" key="14">
    <source>
        <dbReference type="PROSITE-ProRule" id="PRU00175"/>
    </source>
</evidence>
<evidence type="ECO:0000259" key="16">
    <source>
        <dbReference type="PROSITE" id="PS50089"/>
    </source>
</evidence>
<evidence type="ECO:0000256" key="15">
    <source>
        <dbReference type="SAM" id="MobiDB-lite"/>
    </source>
</evidence>
<dbReference type="EC" id="2.3.2.27" evidence="6"/>
<dbReference type="EMBL" id="JAGHQL010000030">
    <property type="protein sequence ID" value="KAH0543551.1"/>
    <property type="molecule type" value="Genomic_DNA"/>
</dbReference>
<dbReference type="PANTHER" id="PTHR46661:SF4">
    <property type="entry name" value="RING-TYPE DOMAIN-CONTAINING PROTEIN"/>
    <property type="match status" value="1"/>
</dbReference>
<evidence type="ECO:0000256" key="9">
    <source>
        <dbReference type="ARBA" id="ARBA00022753"/>
    </source>
</evidence>
<dbReference type="Gene3D" id="3.30.40.10">
    <property type="entry name" value="Zinc/RING finger domain, C3HC4 (zinc finger)"/>
    <property type="match status" value="2"/>
</dbReference>
<dbReference type="GO" id="GO:0061630">
    <property type="term" value="F:ubiquitin protein ligase activity"/>
    <property type="evidence" value="ECO:0007669"/>
    <property type="project" value="UniProtKB-EC"/>
</dbReference>
<evidence type="ECO:0000256" key="8">
    <source>
        <dbReference type="ARBA" id="ARBA00022707"/>
    </source>
</evidence>
<feature type="domain" description="RING-type" evidence="16">
    <location>
        <begin position="529"/>
        <end position="572"/>
    </location>
</feature>
<evidence type="ECO:0000256" key="12">
    <source>
        <dbReference type="ARBA" id="ARBA00023228"/>
    </source>
</evidence>
<comment type="caution">
    <text evidence="17">The sequence shown here is derived from an EMBL/GenBank/DDBJ whole genome shotgun (WGS) entry which is preliminary data.</text>
</comment>
<dbReference type="Pfam" id="PF13639">
    <property type="entry name" value="zf-RING_2"/>
    <property type="match status" value="1"/>
</dbReference>
<comment type="subcellular location">
    <subcellularLocation>
        <location evidence="3">Endosome</location>
    </subcellularLocation>
    <subcellularLocation>
        <location evidence="4">Lysosome</location>
    </subcellularLocation>
    <subcellularLocation>
        <location evidence="2">Membrane</location>
        <topology evidence="2">Peripheral membrane protein</topology>
    </subcellularLocation>
</comment>
<gene>
    <name evidence="17" type="ORF">FGG08_002112</name>
</gene>
<dbReference type="GO" id="GO:0016020">
    <property type="term" value="C:membrane"/>
    <property type="evidence" value="ECO:0007669"/>
    <property type="project" value="UniProtKB-SubCell"/>
</dbReference>
<evidence type="ECO:0000256" key="1">
    <source>
        <dbReference type="ARBA" id="ARBA00000900"/>
    </source>
</evidence>
<dbReference type="GO" id="GO:0043161">
    <property type="term" value="P:proteasome-mediated ubiquitin-dependent protein catabolic process"/>
    <property type="evidence" value="ECO:0007669"/>
    <property type="project" value="TreeGrafter"/>
</dbReference>
<dbReference type="SUPFAM" id="SSF57850">
    <property type="entry name" value="RING/U-box"/>
    <property type="match status" value="1"/>
</dbReference>
<feature type="compositionally biased region" description="Low complexity" evidence="15">
    <location>
        <begin position="273"/>
        <end position="288"/>
    </location>
</feature>
<sequence length="576" mass="61469">MINDKAWLRRRRRRHHLGRSITNSLGSYHIEELPAAANEAAAEKLFFRDGSPTTKSLDAPYVMKCGRVVCANCSPHRITIPRQFIVYPPGELSASSTMPQVIDLTGDSPPTQDGREGNRQPRRPTSETGSNPALGGGAEVRICNPCVPDPNNEPPPQRGRQQNPINSRPETVFGPWGAGPLHDDDVFGPSSTGIGGPNPRIPRDPWTGAPLDERHRSTARFRTSDFMYPIAGTYPPNEDHGSLPSFQNLSFDNGDGVGGAARDRNATHGRNVGSFRAAGSQGSSSSIARDLNPLAGSRTNRSINQGGPLPLPPGFAPTASPDGRDINYTPHSISYAGSGQYHPGASNSSMIPPRGTPPTYIPQGSSASAPTRGSHSGPPRHHRPAPSVGSAYPPRVRSMLDIDAEPPAPNPPPSRPALREEDYCPICQAVLPPPSPEGSEEARETHIENCIQVSFYGNHRSTPVTTVAQQHLSTAGSASSGSQAPTSTPTSSTGGGSARPRRGTVGRMVTFPATEKDCVGEDGEGIAECVICFEDIEVGVEMARLECLCKFHKTCVRKWWDTKGPGACPVHQDNGF</sequence>
<evidence type="ECO:0000256" key="13">
    <source>
        <dbReference type="ARBA" id="ARBA00023288"/>
    </source>
</evidence>
<dbReference type="PANTHER" id="PTHR46661">
    <property type="entry name" value="E3 UBIQUITIN-PROTEIN LIGASE ZNRF1-LIKE PROTEIN"/>
    <property type="match status" value="1"/>
</dbReference>
<feature type="region of interest" description="Disordered" evidence="15">
    <location>
        <begin position="100"/>
        <end position="211"/>
    </location>
</feature>